<dbReference type="PANTHER" id="PTHR46457:SF1">
    <property type="entry name" value="DNA REPAIR PROTEIN RAD51 HOMOLOG 4"/>
    <property type="match status" value="1"/>
</dbReference>
<dbReference type="AlphaFoldDB" id="A0A9P6W6L9"/>
<comment type="caution">
    <text evidence="4">The sequence shown here is derived from an EMBL/GenBank/DDBJ whole genome shotgun (WGS) entry which is preliminary data.</text>
</comment>
<proteinExistence type="predicted"/>
<organism evidence="4 5">
    <name type="scientific">Rhodotorula mucilaginosa</name>
    <name type="common">Yeast</name>
    <name type="synonym">Rhodotorula rubra</name>
    <dbReference type="NCBI Taxonomy" id="5537"/>
    <lineage>
        <taxon>Eukaryota</taxon>
        <taxon>Fungi</taxon>
        <taxon>Dikarya</taxon>
        <taxon>Basidiomycota</taxon>
        <taxon>Pucciniomycotina</taxon>
        <taxon>Microbotryomycetes</taxon>
        <taxon>Sporidiobolales</taxon>
        <taxon>Sporidiobolaceae</taxon>
        <taxon>Rhodotorula</taxon>
    </lineage>
</organism>
<evidence type="ECO:0000313" key="4">
    <source>
        <dbReference type="EMBL" id="KAG0665337.1"/>
    </source>
</evidence>
<dbReference type="EMBL" id="PUHQ01000009">
    <property type="protein sequence ID" value="KAG0665337.1"/>
    <property type="molecule type" value="Genomic_DNA"/>
</dbReference>
<dbReference type="InterPro" id="IPR027417">
    <property type="entry name" value="P-loop_NTPase"/>
</dbReference>
<dbReference type="GO" id="GO:0000400">
    <property type="term" value="F:four-way junction DNA binding"/>
    <property type="evidence" value="ECO:0007669"/>
    <property type="project" value="TreeGrafter"/>
</dbReference>
<dbReference type="InterPro" id="IPR020588">
    <property type="entry name" value="RecA_ATP-bd"/>
</dbReference>
<evidence type="ECO:0000259" key="3">
    <source>
        <dbReference type="PROSITE" id="PS50162"/>
    </source>
</evidence>
<gene>
    <name evidence="4" type="ORF">C6P46_006784</name>
</gene>
<dbReference type="GO" id="GO:0005657">
    <property type="term" value="C:replication fork"/>
    <property type="evidence" value="ECO:0007669"/>
    <property type="project" value="TreeGrafter"/>
</dbReference>
<keyword evidence="2" id="KW-0539">Nucleus</keyword>
<evidence type="ECO:0000256" key="1">
    <source>
        <dbReference type="ARBA" id="ARBA00004123"/>
    </source>
</evidence>
<dbReference type="InterPro" id="IPR051988">
    <property type="entry name" value="HRR_RAD51_Paralog"/>
</dbReference>
<accession>A0A9P6W6L9</accession>
<protein>
    <recommendedName>
        <fullName evidence="3">RecA family profile 1 domain-containing protein</fullName>
    </recommendedName>
</protein>
<dbReference type="GO" id="GO:0003697">
    <property type="term" value="F:single-stranded DNA binding"/>
    <property type="evidence" value="ECO:0007669"/>
    <property type="project" value="TreeGrafter"/>
</dbReference>
<evidence type="ECO:0000256" key="2">
    <source>
        <dbReference type="ARBA" id="ARBA00023242"/>
    </source>
</evidence>
<dbReference type="PROSITE" id="PS50162">
    <property type="entry name" value="RECA_2"/>
    <property type="match status" value="1"/>
</dbReference>
<sequence length="371" mass="40162">MTALSTILPRVAPQEELQPALDAFTQLDIVTDVDLHFAAHVPPRRALPPDRVDRFREQVASNLCAVSSTGNELLRQRNRDGQRGRQQRFSTSLEPLDDYLDGGFDPSGDIVQVTGPRRSGRTAFALYTILLHLLLHPDARGAWFDSSGSFDPHRCLAILRDVLVPRLLKLGGTFAPEGVTEEPAPEELAIAVLDRLAVSRVNKSGQVLDVLANEVGKADEDSNRLDMVVIDSLDNLLGGEALQQGSAEAHASLIVFMRRLTTLARSPSASLAVLVITTLPSPSTPCRSTDSRSHLPPLSSLPYNPPLRPALDDTFAHQVDLSLLLTSAVPLFGPEDGKDRGFVEVVKNVRGQEGGLVVFELSDGVILTALT</sequence>
<dbReference type="GO" id="GO:0033063">
    <property type="term" value="C:Rad51B-Rad51C-Rad51D-XRCC2 complex"/>
    <property type="evidence" value="ECO:0007669"/>
    <property type="project" value="TreeGrafter"/>
</dbReference>
<dbReference type="GO" id="GO:0000723">
    <property type="term" value="P:telomere maintenance"/>
    <property type="evidence" value="ECO:0007669"/>
    <property type="project" value="TreeGrafter"/>
</dbReference>
<dbReference type="GO" id="GO:0140664">
    <property type="term" value="F:ATP-dependent DNA damage sensor activity"/>
    <property type="evidence" value="ECO:0007669"/>
    <property type="project" value="InterPro"/>
</dbReference>
<dbReference type="Gene3D" id="3.40.50.300">
    <property type="entry name" value="P-loop containing nucleotide triphosphate hydrolases"/>
    <property type="match status" value="1"/>
</dbReference>
<dbReference type="GO" id="GO:0005524">
    <property type="term" value="F:ATP binding"/>
    <property type="evidence" value="ECO:0007669"/>
    <property type="project" value="InterPro"/>
</dbReference>
<keyword evidence="5" id="KW-1185">Reference proteome</keyword>
<dbReference type="GO" id="GO:0007131">
    <property type="term" value="P:reciprocal meiotic recombination"/>
    <property type="evidence" value="ECO:0007669"/>
    <property type="project" value="TreeGrafter"/>
</dbReference>
<dbReference type="GO" id="GO:0005815">
    <property type="term" value="C:microtubule organizing center"/>
    <property type="evidence" value="ECO:0007669"/>
    <property type="project" value="TreeGrafter"/>
</dbReference>
<evidence type="ECO:0000313" key="5">
    <source>
        <dbReference type="Proteomes" id="UP000777482"/>
    </source>
</evidence>
<comment type="subcellular location">
    <subcellularLocation>
        <location evidence="1">Nucleus</location>
    </subcellularLocation>
</comment>
<feature type="domain" description="RecA family profile 1" evidence="3">
    <location>
        <begin position="85"/>
        <end position="279"/>
    </location>
</feature>
<dbReference type="Proteomes" id="UP000777482">
    <property type="component" value="Unassembled WGS sequence"/>
</dbReference>
<dbReference type="GO" id="GO:0042148">
    <property type="term" value="P:DNA strand invasion"/>
    <property type="evidence" value="ECO:0007669"/>
    <property type="project" value="TreeGrafter"/>
</dbReference>
<name>A0A9P6W6L9_RHOMI</name>
<dbReference type="GO" id="GO:0000724">
    <property type="term" value="P:double-strand break repair via homologous recombination"/>
    <property type="evidence" value="ECO:0007669"/>
    <property type="project" value="TreeGrafter"/>
</dbReference>
<dbReference type="OrthoDB" id="336321at2759"/>
<dbReference type="PANTHER" id="PTHR46457">
    <property type="entry name" value="DNA REPAIR PROTEIN RAD51 HOMOLOG 4"/>
    <property type="match status" value="1"/>
</dbReference>
<dbReference type="SUPFAM" id="SSF52540">
    <property type="entry name" value="P-loop containing nucleoside triphosphate hydrolases"/>
    <property type="match status" value="1"/>
</dbReference>
<reference evidence="4 5" key="1">
    <citation type="submission" date="2020-11" db="EMBL/GenBank/DDBJ databases">
        <title>Kefir isolates.</title>
        <authorList>
            <person name="Marcisauskas S."/>
            <person name="Kim Y."/>
            <person name="Blasche S."/>
        </authorList>
    </citation>
    <scope>NUCLEOTIDE SEQUENCE [LARGE SCALE GENOMIC DNA]</scope>
    <source>
        <strain evidence="4 5">KR</strain>
    </source>
</reference>